<proteinExistence type="predicted"/>
<keyword evidence="2" id="KW-1185">Reference proteome</keyword>
<dbReference type="EMBL" id="JACCHP010000001">
    <property type="protein sequence ID" value="MBH5396623.1"/>
    <property type="molecule type" value="Genomic_DNA"/>
</dbReference>
<evidence type="ECO:0000313" key="1">
    <source>
        <dbReference type="EMBL" id="MBH5396623.1"/>
    </source>
</evidence>
<evidence type="ECO:0000313" key="2">
    <source>
        <dbReference type="Proteomes" id="UP000807370"/>
    </source>
</evidence>
<comment type="caution">
    <text evidence="1">The sequence shown here is derived from an EMBL/GenBank/DDBJ whole genome shotgun (WGS) entry which is preliminary data.</text>
</comment>
<sequence length="211" mass="23787">MTVDVSKIYLLDVASGGSVEAELRDAIEQAQLNDWQTKWRPALLSILQELARKGVPMDQWPQSWHWDWNKKTARVQGLLAFRGFSVVALGETQGLAQIDLTKMGREANQRGKPLVYLDYLEVAPWNRPDLGNAPRLRGVGTALITAAVALSEDEGFKGRLGLHSLPQADNFYRKIGMTDLGQDAAYQNLRYFEMTSEQARAFFEKEENDET</sequence>
<protein>
    <submittedName>
        <fullName evidence="1">GNAT family N-acetyltransferase</fullName>
    </submittedName>
</protein>
<gene>
    <name evidence="1" type="ORF">HZZ13_02265</name>
</gene>
<dbReference type="Gene3D" id="3.40.630.30">
    <property type="match status" value="1"/>
</dbReference>
<organism evidence="1 2">
    <name type="scientific">Bradyrhizobium agreste</name>
    <dbReference type="NCBI Taxonomy" id="2751811"/>
    <lineage>
        <taxon>Bacteria</taxon>
        <taxon>Pseudomonadati</taxon>
        <taxon>Pseudomonadota</taxon>
        <taxon>Alphaproteobacteria</taxon>
        <taxon>Hyphomicrobiales</taxon>
        <taxon>Nitrobacteraceae</taxon>
        <taxon>Bradyrhizobium</taxon>
    </lineage>
</organism>
<dbReference type="InterPro" id="IPR016181">
    <property type="entry name" value="Acyl_CoA_acyltransferase"/>
</dbReference>
<name>A0ABS0PHJ1_9BRAD</name>
<dbReference type="Proteomes" id="UP000807370">
    <property type="component" value="Unassembled WGS sequence"/>
</dbReference>
<dbReference type="SUPFAM" id="SSF55729">
    <property type="entry name" value="Acyl-CoA N-acyltransferases (Nat)"/>
    <property type="match status" value="1"/>
</dbReference>
<reference evidence="1 2" key="1">
    <citation type="submission" date="2020-07" db="EMBL/GenBank/DDBJ databases">
        <title>Bradyrhizobium diversity isolated from nodules of indigenous legumes of Western Australia.</title>
        <authorList>
            <person name="Klepa M.S."/>
        </authorList>
    </citation>
    <scope>NUCLEOTIDE SEQUENCE [LARGE SCALE GENOMIC DNA]</scope>
    <source>
        <strain evidence="1 2">CNPSo 4010</strain>
    </source>
</reference>
<accession>A0ABS0PHJ1</accession>
<dbReference type="RefSeq" id="WP_197958013.1">
    <property type="nucleotide sequence ID" value="NZ_JACCHP010000001.1"/>
</dbReference>